<dbReference type="EMBL" id="SHOA02000015">
    <property type="protein sequence ID" value="TDH71662.1"/>
    <property type="molecule type" value="Genomic_DNA"/>
</dbReference>
<dbReference type="GO" id="GO:0007018">
    <property type="term" value="P:microtubule-based movement"/>
    <property type="evidence" value="ECO:0007669"/>
    <property type="project" value="InterPro"/>
</dbReference>
<dbReference type="InterPro" id="IPR027640">
    <property type="entry name" value="Kinesin-like_fam"/>
</dbReference>
<dbReference type="AlphaFoldDB" id="A0A976FRG1"/>
<dbReference type="GeneID" id="94344317"/>
<dbReference type="Pfam" id="PF00225">
    <property type="entry name" value="Kinesin"/>
    <property type="match status" value="1"/>
</dbReference>
<evidence type="ECO:0000313" key="7">
    <source>
        <dbReference type="EMBL" id="TDH65439.1"/>
    </source>
</evidence>
<evidence type="ECO:0000313" key="8">
    <source>
        <dbReference type="EMBL" id="TDH67065.1"/>
    </source>
</evidence>
<evidence type="ECO:0000313" key="9">
    <source>
        <dbReference type="EMBL" id="TDH67425.1"/>
    </source>
</evidence>
<dbReference type="Proteomes" id="UP000294530">
    <property type="component" value="Unassembled WGS sequence"/>
</dbReference>
<organism evidence="12 17">
    <name type="scientific">Bremia lactucae</name>
    <name type="common">Lettuce downy mildew</name>
    <dbReference type="NCBI Taxonomy" id="4779"/>
    <lineage>
        <taxon>Eukaryota</taxon>
        <taxon>Sar</taxon>
        <taxon>Stramenopiles</taxon>
        <taxon>Oomycota</taxon>
        <taxon>Peronosporomycetes</taxon>
        <taxon>Peronosporales</taxon>
        <taxon>Peronosporaceae</taxon>
        <taxon>Bremia</taxon>
    </lineage>
</organism>
<feature type="coiled-coil region" evidence="5">
    <location>
        <begin position="301"/>
        <end position="451"/>
    </location>
</feature>
<evidence type="ECO:0000256" key="2">
    <source>
        <dbReference type="ARBA" id="ARBA00022840"/>
    </source>
</evidence>
<comment type="similarity">
    <text evidence="3 4">Belongs to the TRAFAC class myosin-kinesin ATPase superfamily. Kinesin family.</text>
</comment>
<keyword evidence="1 3" id="KW-0547">Nucleotide-binding</keyword>
<protein>
    <recommendedName>
        <fullName evidence="4">Kinesin-like protein</fullName>
    </recommendedName>
</protein>
<evidence type="ECO:0000313" key="12">
    <source>
        <dbReference type="EMBL" id="TDH71662.1"/>
    </source>
</evidence>
<dbReference type="InterPro" id="IPR036961">
    <property type="entry name" value="Kinesin_motor_dom_sf"/>
</dbReference>
<dbReference type="PRINTS" id="PR00380">
    <property type="entry name" value="KINESINHEAVY"/>
</dbReference>
<dbReference type="EMBL" id="SHOA02000001">
    <property type="protein sequence ID" value="TDH73184.1"/>
    <property type="molecule type" value="Genomic_DNA"/>
</dbReference>
<dbReference type="InterPro" id="IPR019821">
    <property type="entry name" value="Kinesin_motor_CS"/>
</dbReference>
<dbReference type="GO" id="GO:0008017">
    <property type="term" value="F:microtubule binding"/>
    <property type="evidence" value="ECO:0007669"/>
    <property type="project" value="InterPro"/>
</dbReference>
<evidence type="ECO:0000256" key="1">
    <source>
        <dbReference type="ARBA" id="ARBA00022741"/>
    </source>
</evidence>
<gene>
    <name evidence="14" type="ORF">CCR75_000539</name>
    <name evidence="12" type="ORF">CCR75_001061</name>
    <name evidence="15" type="ORF">CCR75_002338</name>
    <name evidence="11" type="ORF">CCR75_002722</name>
    <name evidence="13" type="ORF">CCR75_003668</name>
    <name evidence="7" type="ORF">CCR75_003906</name>
    <name evidence="8" type="ORF">CCR75_004927</name>
    <name evidence="16" type="ORF">CCR75_005455</name>
    <name evidence="9" type="ORF">CCR75_006315</name>
    <name evidence="10" type="ORF">CCR75_008644</name>
</gene>
<dbReference type="OrthoDB" id="3176171at2759"/>
<dbReference type="PROSITE" id="PS50067">
    <property type="entry name" value="KINESIN_MOTOR_2"/>
    <property type="match status" value="1"/>
</dbReference>
<dbReference type="GO" id="GO:0003777">
    <property type="term" value="F:microtubule motor activity"/>
    <property type="evidence" value="ECO:0007669"/>
    <property type="project" value="InterPro"/>
</dbReference>
<dbReference type="PANTHER" id="PTHR47972:SF28">
    <property type="entry name" value="KINESIN-LIKE PROTEIN KLP-3"/>
    <property type="match status" value="1"/>
</dbReference>
<name>A0A976FRG1_BRELC</name>
<dbReference type="RefSeq" id="XP_067822284.1">
    <property type="nucleotide sequence ID" value="XM_067958646.1"/>
</dbReference>
<keyword evidence="4" id="KW-0493">Microtubule</keyword>
<dbReference type="GO" id="GO:0005874">
    <property type="term" value="C:microtubule"/>
    <property type="evidence" value="ECO:0007669"/>
    <property type="project" value="UniProtKB-KW"/>
</dbReference>
<dbReference type="PROSITE" id="PS00411">
    <property type="entry name" value="KINESIN_MOTOR_1"/>
    <property type="match status" value="1"/>
</dbReference>
<proteinExistence type="inferred from homology"/>
<evidence type="ECO:0000313" key="13">
    <source>
        <dbReference type="EMBL" id="TDH72115.1"/>
    </source>
</evidence>
<dbReference type="InterPro" id="IPR027417">
    <property type="entry name" value="P-loop_NTPase"/>
</dbReference>
<dbReference type="PANTHER" id="PTHR47972">
    <property type="entry name" value="KINESIN-LIKE PROTEIN KLP-3"/>
    <property type="match status" value="1"/>
</dbReference>
<reference evidence="12 17" key="1">
    <citation type="journal article" date="2021" name="Genome Biol.">
        <title>AFLAP: assembly-free linkage analysis pipeline using k-mers from genome sequencing data.</title>
        <authorList>
            <person name="Fletcher K."/>
            <person name="Zhang L."/>
            <person name="Gil J."/>
            <person name="Han R."/>
            <person name="Cavanaugh K."/>
            <person name="Michelmore R."/>
        </authorList>
    </citation>
    <scope>NUCLEOTIDE SEQUENCE [LARGE SCALE GENOMIC DNA]</scope>
    <source>
        <strain evidence="12 17">SF5</strain>
    </source>
</reference>
<evidence type="ECO:0000313" key="15">
    <source>
        <dbReference type="EMBL" id="TDH73184.1"/>
    </source>
</evidence>
<comment type="caution">
    <text evidence="12">The sequence shown here is derived from an EMBL/GenBank/DDBJ whole genome shotgun (WGS) entry which is preliminary data.</text>
</comment>
<keyword evidence="2 3" id="KW-0067">ATP-binding</keyword>
<evidence type="ECO:0000256" key="5">
    <source>
        <dbReference type="SAM" id="Coils"/>
    </source>
</evidence>
<dbReference type="GO" id="GO:0005524">
    <property type="term" value="F:ATP binding"/>
    <property type="evidence" value="ECO:0007669"/>
    <property type="project" value="UniProtKB-UniRule"/>
</dbReference>
<dbReference type="EMBL" id="SHOA02000001">
    <property type="protein sequence ID" value="TDH72785.1"/>
    <property type="molecule type" value="Genomic_DNA"/>
</dbReference>
<accession>A0A976FRG1</accession>
<dbReference type="Gene3D" id="3.40.850.10">
    <property type="entry name" value="Kinesin motor domain"/>
    <property type="match status" value="1"/>
</dbReference>
<dbReference type="EMBL" id="SHOA02000014">
    <property type="protein sequence ID" value="TDH67065.1"/>
    <property type="molecule type" value="Genomic_DNA"/>
</dbReference>
<dbReference type="SUPFAM" id="SSF52540">
    <property type="entry name" value="P-loop containing nucleoside triphosphate hydrolases"/>
    <property type="match status" value="1"/>
</dbReference>
<dbReference type="EMBL" id="SHOA02000036">
    <property type="protein sequence ID" value="TDH73232.1"/>
    <property type="molecule type" value="Genomic_DNA"/>
</dbReference>
<evidence type="ECO:0000256" key="4">
    <source>
        <dbReference type="RuleBase" id="RU000394"/>
    </source>
</evidence>
<evidence type="ECO:0000259" key="6">
    <source>
        <dbReference type="PROSITE" id="PS50067"/>
    </source>
</evidence>
<feature type="domain" description="Kinesin motor" evidence="6">
    <location>
        <begin position="479"/>
        <end position="792"/>
    </location>
</feature>
<dbReference type="EMBL" id="SHOA02000012">
    <property type="protein sequence ID" value="TDH72115.1"/>
    <property type="molecule type" value="Genomic_DNA"/>
</dbReference>
<keyword evidence="5" id="KW-0175">Coiled coil</keyword>
<dbReference type="EMBL" id="SHOA02000013">
    <property type="protein sequence ID" value="TDH65439.1"/>
    <property type="molecule type" value="Genomic_DNA"/>
</dbReference>
<evidence type="ECO:0000313" key="16">
    <source>
        <dbReference type="EMBL" id="TDH73232.1"/>
    </source>
</evidence>
<evidence type="ECO:0000313" key="17">
    <source>
        <dbReference type="Proteomes" id="UP000294530"/>
    </source>
</evidence>
<evidence type="ECO:0000313" key="10">
    <source>
        <dbReference type="EMBL" id="TDH71133.1"/>
    </source>
</evidence>
<keyword evidence="3 4" id="KW-0505">Motor protein</keyword>
<evidence type="ECO:0000256" key="3">
    <source>
        <dbReference type="PROSITE-ProRule" id="PRU00283"/>
    </source>
</evidence>
<dbReference type="EMBL" id="SHOA02000014">
    <property type="protein sequence ID" value="TDH67425.1"/>
    <property type="molecule type" value="Genomic_DNA"/>
</dbReference>
<sequence>MIPNVNVIDWQHRSLSSSQHSSPVMASASGLGSVTRLDERYVKPLDDLALDNQTESSGHSIEISAVPKEPRPFAMSFLRPHQERLHRSMFESFNRMSDTPVKENINSLVPASVQFLMSRSLEEEKDLSAKSDKEKAYLYKKVRYTDTYEHAVALLKHAAMLERELNEYRDTEMINSFDDTQNLSEFEDYKQEDRIQALCREITGLVLQVNERDAVIKSLLEDRSRSARELNELNLSRGLNSGKTNEGIKDTSCALELDLKVARREQQEALERESKGIAHLRHVQELYEKCEAARSTLSDGLDRAEDQISALHAQWMKEKKELLSLLKKNDQKMAKALSECERLQIENDDLANSLQKILMNEKKKKLAIESQRQALSNLNAEHTHLEANLDALRPQSSVLDNTKARILTLERELAGATEMIRRYLLQVDDLKKKLERKKEKYQTAKGRFQKSTAHLEKRVFNAEAVRRSLHNKVMELKGNIRVFCRVRPILEHELTSSRGEKVFSFPDYRSERRQIELSANPTSHVGYGQHSSSNVIKKYSFDFDLVFNSSCSQDDVFLEVSALIQSGLDGYNVCIFAYGQTGSGKTYTMQGSNNVANCKLRDLWPDLGIVGRAFAQIFKGIEELRTGGWDFTASLELIEIYNETFRDLLAPIESHEKIELRQDSEGKTVVVNSFSQKIGSDQEAWDLLRGAISKRSTNSTQLNDKSSRSHCVITLRLKGKNSLTNEMRTGVINLVDLAGSEHVSKSGSDSSKKLLKEATSINKSLSALGNVMCSLAKKVCAATIVLESHYKV</sequence>
<dbReference type="EMBL" id="SHOA02000004">
    <property type="protein sequence ID" value="TDH71159.1"/>
    <property type="molecule type" value="Genomic_DNA"/>
</dbReference>
<dbReference type="EMBL" id="SHOA02000004">
    <property type="protein sequence ID" value="TDH71133.1"/>
    <property type="molecule type" value="Genomic_DNA"/>
</dbReference>
<reference evidence="12" key="2">
    <citation type="submission" date="2021-07" db="EMBL/GenBank/DDBJ databases">
        <authorList>
            <person name="Fletcher K."/>
        </authorList>
    </citation>
    <scope>NUCLEOTIDE SEQUENCE</scope>
    <source>
        <strain evidence="12">SF5</strain>
    </source>
</reference>
<dbReference type="KEGG" id="blac:94344317"/>
<dbReference type="InterPro" id="IPR001752">
    <property type="entry name" value="Kinesin_motor_dom"/>
</dbReference>
<evidence type="ECO:0000313" key="14">
    <source>
        <dbReference type="EMBL" id="TDH72785.1"/>
    </source>
</evidence>
<evidence type="ECO:0000313" key="11">
    <source>
        <dbReference type="EMBL" id="TDH71159.1"/>
    </source>
</evidence>
<feature type="binding site" evidence="3">
    <location>
        <begin position="579"/>
        <end position="586"/>
    </location>
    <ligand>
        <name>ATP</name>
        <dbReference type="ChEBI" id="CHEBI:30616"/>
    </ligand>
</feature>
<dbReference type="SMART" id="SM00129">
    <property type="entry name" value="KISc"/>
    <property type="match status" value="1"/>
</dbReference>
<keyword evidence="17" id="KW-1185">Reference proteome</keyword>